<organism evidence="2 3">
    <name type="scientific">Aurantiacibacter zhengii</name>
    <dbReference type="NCBI Taxonomy" id="2307003"/>
    <lineage>
        <taxon>Bacteria</taxon>
        <taxon>Pseudomonadati</taxon>
        <taxon>Pseudomonadota</taxon>
        <taxon>Alphaproteobacteria</taxon>
        <taxon>Sphingomonadales</taxon>
        <taxon>Erythrobacteraceae</taxon>
        <taxon>Aurantiacibacter</taxon>
    </lineage>
</organism>
<dbReference type="AlphaFoldDB" id="A0A418NN79"/>
<keyword evidence="1" id="KW-0472">Membrane</keyword>
<feature type="transmembrane region" description="Helical" evidence="1">
    <location>
        <begin position="84"/>
        <end position="104"/>
    </location>
</feature>
<accession>A0A418NN79</accession>
<proteinExistence type="predicted"/>
<evidence type="ECO:0000313" key="2">
    <source>
        <dbReference type="EMBL" id="RIV83040.1"/>
    </source>
</evidence>
<evidence type="ECO:0008006" key="4">
    <source>
        <dbReference type="Google" id="ProtNLM"/>
    </source>
</evidence>
<feature type="transmembrane region" description="Helical" evidence="1">
    <location>
        <begin position="30"/>
        <end position="48"/>
    </location>
</feature>
<feature type="transmembrane region" description="Helical" evidence="1">
    <location>
        <begin position="176"/>
        <end position="198"/>
    </location>
</feature>
<keyword evidence="3" id="KW-1185">Reference proteome</keyword>
<feature type="transmembrane region" description="Helical" evidence="1">
    <location>
        <begin position="210"/>
        <end position="234"/>
    </location>
</feature>
<feature type="transmembrane region" description="Helical" evidence="1">
    <location>
        <begin position="240"/>
        <end position="262"/>
    </location>
</feature>
<evidence type="ECO:0000313" key="3">
    <source>
        <dbReference type="Proteomes" id="UP000286576"/>
    </source>
</evidence>
<feature type="transmembrane region" description="Helical" evidence="1">
    <location>
        <begin position="327"/>
        <end position="350"/>
    </location>
</feature>
<protein>
    <recommendedName>
        <fullName evidence="4">O-antigen ligase domain-containing protein</fullName>
    </recommendedName>
</protein>
<evidence type="ECO:0000256" key="1">
    <source>
        <dbReference type="SAM" id="Phobius"/>
    </source>
</evidence>
<feature type="transmembrane region" description="Helical" evidence="1">
    <location>
        <begin position="388"/>
        <end position="405"/>
    </location>
</feature>
<gene>
    <name evidence="2" type="ORF">D2V07_17105</name>
</gene>
<dbReference type="Proteomes" id="UP000286576">
    <property type="component" value="Unassembled WGS sequence"/>
</dbReference>
<reference evidence="2 3" key="1">
    <citation type="submission" date="2018-08" db="EMBL/GenBank/DDBJ databases">
        <title>Erythrobacter zhengii sp.nov., a bacterium isolated from deep-sea sediment.</title>
        <authorList>
            <person name="Fang C."/>
            <person name="Wu Y.-H."/>
            <person name="Sun C."/>
            <person name="Wang H."/>
            <person name="Cheng H."/>
            <person name="Meng F.-X."/>
            <person name="Wang C.-S."/>
            <person name="Xu X.-W."/>
        </authorList>
    </citation>
    <scope>NUCLEOTIDE SEQUENCE [LARGE SCALE GENOMIC DNA]</scope>
    <source>
        <strain evidence="2 3">V18</strain>
    </source>
</reference>
<feature type="transmembrane region" description="Helical" evidence="1">
    <location>
        <begin position="60"/>
        <end position="78"/>
    </location>
</feature>
<keyword evidence="1" id="KW-0812">Transmembrane</keyword>
<feature type="transmembrane region" description="Helical" evidence="1">
    <location>
        <begin position="362"/>
        <end position="382"/>
    </location>
</feature>
<comment type="caution">
    <text evidence="2">The sequence shown here is derived from an EMBL/GenBank/DDBJ whole genome shotgun (WGS) entry which is preliminary data.</text>
</comment>
<keyword evidence="1" id="KW-1133">Transmembrane helix</keyword>
<sequence>MTEAGHLLPAVLLLYAILIPQEVRVEVSGVTLYAYRLVCFALLPWIAARVFRGALRMHPIDAVIAIGGTWMVLSFVMVSGDLQGFVSGAGLAIDVLVPYFVARVTIHNVADMRKLLIIYAPGIFAAGVIIMVEAVTHQPIIKPLVRSIFSARAGFVESSSGSAEIRLGLRRSEGPFAHPILAGLILASAGCLFATSGLRKWPMWLGVSCMLLSVFTVSSAAFLAILLGVGLIGYDKVSRFFTFLGWPIFMVGAAIGMLFIQFASDNGLIRFLLRFTLNPQTGYYRRLIWQYGTENVAANPLFGIAFAEYERLSWMNASVDAYWLADAIRHGLIVPLCFLVATLWALFALGRQSAAATSETDRHFMIGVAITLVVLVVIGFTVSFFGGVLLWFYIVLGVAVSLLKARAVPWDKHTRVT</sequence>
<dbReference type="EMBL" id="QXFL01000012">
    <property type="protein sequence ID" value="RIV83040.1"/>
    <property type="molecule type" value="Genomic_DNA"/>
</dbReference>
<feature type="transmembrane region" description="Helical" evidence="1">
    <location>
        <begin position="116"/>
        <end position="136"/>
    </location>
</feature>
<name>A0A418NN79_9SPHN</name>